<reference evidence="6 7" key="1">
    <citation type="submission" date="2018-06" db="EMBL/GenBank/DDBJ databases">
        <authorList>
            <consortium name="Pathogen Informatics"/>
            <person name="Doyle S."/>
        </authorList>
    </citation>
    <scope>NUCLEOTIDE SEQUENCE [LARGE SCALE GENOMIC DNA]</scope>
    <source>
        <strain evidence="6 7">NCTC13337</strain>
    </source>
</reference>
<dbReference type="InterPro" id="IPR045155">
    <property type="entry name" value="Beta-lactam_cat"/>
</dbReference>
<evidence type="ECO:0000256" key="1">
    <source>
        <dbReference type="ARBA" id="ARBA00001526"/>
    </source>
</evidence>
<dbReference type="AlphaFoldDB" id="A0A380N2D2"/>
<proteinExistence type="inferred from homology"/>
<dbReference type="InterPro" id="IPR012338">
    <property type="entry name" value="Beta-lactam/transpept-like"/>
</dbReference>
<dbReference type="SUPFAM" id="SSF56601">
    <property type="entry name" value="beta-lactamase/transpeptidase-like"/>
    <property type="match status" value="1"/>
</dbReference>
<comment type="similarity">
    <text evidence="2">Belongs to the class-A beta-lactamase family.</text>
</comment>
<evidence type="ECO:0000313" key="7">
    <source>
        <dbReference type="Proteomes" id="UP000254601"/>
    </source>
</evidence>
<feature type="signal peptide" evidence="4">
    <location>
        <begin position="1"/>
        <end position="26"/>
    </location>
</feature>
<keyword evidence="7" id="KW-1185">Reference proteome</keyword>
<comment type="catalytic activity">
    <reaction evidence="1">
        <text>a beta-lactam + H2O = a substituted beta-amino acid</text>
        <dbReference type="Rhea" id="RHEA:20401"/>
        <dbReference type="ChEBI" id="CHEBI:15377"/>
        <dbReference type="ChEBI" id="CHEBI:35627"/>
        <dbReference type="ChEBI" id="CHEBI:140347"/>
        <dbReference type="EC" id="3.5.2.6"/>
    </reaction>
</comment>
<keyword evidence="4" id="KW-0732">Signal</keyword>
<dbReference type="EMBL" id="UHIC01000001">
    <property type="protein sequence ID" value="SUO97937.1"/>
    <property type="molecule type" value="Genomic_DNA"/>
</dbReference>
<feature type="chain" id="PRO_5016648657" description="beta-lactamase" evidence="4">
    <location>
        <begin position="27"/>
        <end position="287"/>
    </location>
</feature>
<evidence type="ECO:0000256" key="4">
    <source>
        <dbReference type="SAM" id="SignalP"/>
    </source>
</evidence>
<sequence>MLSKRQFIKTAAYLSASIILPNPSYANNLSLNKQVQNAIQKMRLDDRIANDEKTVWLATDIHTGRAFLEINPNQPMQMASMVKPLVIQAYLYCHYLKNPQLYPLNDRIMEEMRAMIVKSNNTFTNYLFKRLGGPQGVQWMLRKQAPNIFRNIHIVENIPSGGKTYLNKATAADYTRFMHALWRNQLPGAEILKNLMSIKNHNRITVNTQHIPNTLTVYDKTGSTSRLCGNFGIIDYHDSRGNSRPYTFTGIIEKKHSAKNYASWITSRSNVMREISDIVYLFISQQS</sequence>
<dbReference type="InterPro" id="IPR000871">
    <property type="entry name" value="Beta-lactam_class-A"/>
</dbReference>
<evidence type="ECO:0000256" key="3">
    <source>
        <dbReference type="ARBA" id="ARBA00012865"/>
    </source>
</evidence>
<dbReference type="GO" id="GO:0030655">
    <property type="term" value="P:beta-lactam antibiotic catabolic process"/>
    <property type="evidence" value="ECO:0007669"/>
    <property type="project" value="InterPro"/>
</dbReference>
<dbReference type="EC" id="3.5.2.6" evidence="3"/>
<evidence type="ECO:0000313" key="6">
    <source>
        <dbReference type="EMBL" id="SUO97937.1"/>
    </source>
</evidence>
<dbReference type="OrthoDB" id="7054239at2"/>
<accession>A0A380N2D2</accession>
<gene>
    <name evidence="6" type="ORF">NCTC13337_02694</name>
</gene>
<name>A0A380N2D2_9GAMM</name>
<dbReference type="GO" id="GO:0008800">
    <property type="term" value="F:beta-lactamase activity"/>
    <property type="evidence" value="ECO:0007669"/>
    <property type="project" value="UniProtKB-EC"/>
</dbReference>
<evidence type="ECO:0000256" key="2">
    <source>
        <dbReference type="ARBA" id="ARBA00009009"/>
    </source>
</evidence>
<feature type="domain" description="Beta-lactamase class A catalytic" evidence="5">
    <location>
        <begin position="112"/>
        <end position="239"/>
    </location>
</feature>
<dbReference type="Gene3D" id="3.40.710.10">
    <property type="entry name" value="DD-peptidase/beta-lactamase superfamily"/>
    <property type="match status" value="1"/>
</dbReference>
<dbReference type="Pfam" id="PF13354">
    <property type="entry name" value="Beta-lactamase2"/>
    <property type="match status" value="1"/>
</dbReference>
<protein>
    <recommendedName>
        <fullName evidence="3">beta-lactamase</fullName>
        <ecNumber evidence="3">3.5.2.6</ecNumber>
    </recommendedName>
</protein>
<dbReference type="PANTHER" id="PTHR35333:SF3">
    <property type="entry name" value="BETA-LACTAMASE-TYPE TRANSPEPTIDASE FOLD CONTAINING PROTEIN"/>
    <property type="match status" value="1"/>
</dbReference>
<dbReference type="Proteomes" id="UP000254601">
    <property type="component" value="Unassembled WGS sequence"/>
</dbReference>
<evidence type="ECO:0000259" key="5">
    <source>
        <dbReference type="Pfam" id="PF13354"/>
    </source>
</evidence>
<organism evidence="6 7">
    <name type="scientific">Suttonella ornithocola</name>
    <dbReference type="NCBI Taxonomy" id="279832"/>
    <lineage>
        <taxon>Bacteria</taxon>
        <taxon>Pseudomonadati</taxon>
        <taxon>Pseudomonadota</taxon>
        <taxon>Gammaproteobacteria</taxon>
        <taxon>Cardiobacteriales</taxon>
        <taxon>Cardiobacteriaceae</taxon>
        <taxon>Suttonella</taxon>
    </lineage>
</organism>
<dbReference type="GO" id="GO:0046677">
    <property type="term" value="P:response to antibiotic"/>
    <property type="evidence" value="ECO:0007669"/>
    <property type="project" value="InterPro"/>
</dbReference>
<dbReference type="PANTHER" id="PTHR35333">
    <property type="entry name" value="BETA-LACTAMASE"/>
    <property type="match status" value="1"/>
</dbReference>